<organism evidence="1">
    <name type="scientific">Gongylonema pulchrum</name>
    <dbReference type="NCBI Taxonomy" id="637853"/>
    <lineage>
        <taxon>Eukaryota</taxon>
        <taxon>Metazoa</taxon>
        <taxon>Ecdysozoa</taxon>
        <taxon>Nematoda</taxon>
        <taxon>Chromadorea</taxon>
        <taxon>Rhabditida</taxon>
        <taxon>Spirurina</taxon>
        <taxon>Spiruromorpha</taxon>
        <taxon>Spiruroidea</taxon>
        <taxon>Gongylonematidae</taxon>
        <taxon>Gongylonema</taxon>
    </lineage>
</organism>
<dbReference type="AlphaFoldDB" id="A0A183ER94"/>
<reference evidence="1" key="1">
    <citation type="submission" date="2016-06" db="UniProtKB">
        <authorList>
            <consortium name="WormBaseParasite"/>
        </authorList>
    </citation>
    <scope>IDENTIFICATION</scope>
</reference>
<protein>
    <submittedName>
        <fullName evidence="1">NR LBD domain-containing protein</fullName>
    </submittedName>
</protein>
<accession>A0A183ER94</accession>
<evidence type="ECO:0000313" key="1">
    <source>
        <dbReference type="WBParaSite" id="GPUH_0002351501-mRNA-1"/>
    </source>
</evidence>
<dbReference type="WBParaSite" id="GPUH_0002351501-mRNA-1">
    <property type="protein sequence ID" value="GPUH_0002351501-mRNA-1"/>
    <property type="gene ID" value="GPUH_0002351501"/>
</dbReference>
<name>A0A183ER94_9BILA</name>
<proteinExistence type="predicted"/>
<sequence>LKNTGGGLNGTIQQMVLKCVFDDETIPVKAVDESTPICYLSLDIPNRILHPFFGCTRRERHLKASLYTTIDEMSTIFEHKCINDFRHFAKLTVNRILHPFFGCTRRERHLKASLYTTIDEMSTIFEHKCINDFRHFAKLTGIFDLVIMDRLFYFDEKAGVGLKISAILL</sequence>